<gene>
    <name evidence="9" type="ORF">SpAn4DRAFT_1991</name>
</gene>
<dbReference type="PANTHER" id="PTHR42920">
    <property type="entry name" value="OS03G0707200 PROTEIN-RELATED"/>
    <property type="match status" value="1"/>
</dbReference>
<feature type="transmembrane region" description="Helical" evidence="7">
    <location>
        <begin position="182"/>
        <end position="202"/>
    </location>
</feature>
<feature type="transmembrane region" description="Helical" evidence="7">
    <location>
        <begin position="214"/>
        <end position="233"/>
    </location>
</feature>
<evidence type="ECO:0000259" key="8">
    <source>
        <dbReference type="Pfam" id="PF00892"/>
    </source>
</evidence>
<evidence type="ECO:0000256" key="4">
    <source>
        <dbReference type="ARBA" id="ARBA00022692"/>
    </source>
</evidence>
<dbReference type="InterPro" id="IPR000620">
    <property type="entry name" value="EamA_dom"/>
</dbReference>
<feature type="transmembrane region" description="Helical" evidence="7">
    <location>
        <begin position="150"/>
        <end position="170"/>
    </location>
</feature>
<feature type="domain" description="EamA" evidence="8">
    <location>
        <begin position="121"/>
        <end position="256"/>
    </location>
</feature>
<keyword evidence="3" id="KW-1003">Cell membrane</keyword>
<evidence type="ECO:0000313" key="10">
    <source>
        <dbReference type="Proteomes" id="UP000049855"/>
    </source>
</evidence>
<evidence type="ECO:0000256" key="7">
    <source>
        <dbReference type="SAM" id="Phobius"/>
    </source>
</evidence>
<evidence type="ECO:0000256" key="5">
    <source>
        <dbReference type="ARBA" id="ARBA00022989"/>
    </source>
</evidence>
<evidence type="ECO:0000256" key="6">
    <source>
        <dbReference type="ARBA" id="ARBA00023136"/>
    </source>
</evidence>
<evidence type="ECO:0000256" key="1">
    <source>
        <dbReference type="ARBA" id="ARBA00004651"/>
    </source>
</evidence>
<dbReference type="Pfam" id="PF00892">
    <property type="entry name" value="EamA"/>
    <property type="match status" value="2"/>
</dbReference>
<comment type="subcellular location">
    <subcellularLocation>
        <location evidence="1">Cell membrane</location>
        <topology evidence="1">Multi-pass membrane protein</topology>
    </subcellularLocation>
</comment>
<keyword evidence="10" id="KW-1185">Reference proteome</keyword>
<feature type="transmembrane region" description="Helical" evidence="7">
    <location>
        <begin position="66"/>
        <end position="85"/>
    </location>
</feature>
<proteinExistence type="inferred from homology"/>
<evidence type="ECO:0000313" key="9">
    <source>
        <dbReference type="EMBL" id="CQR71013.1"/>
    </source>
</evidence>
<feature type="transmembrane region" description="Helical" evidence="7">
    <location>
        <begin position="119"/>
        <end position="138"/>
    </location>
</feature>
<dbReference type="EMBL" id="CTRP01000003">
    <property type="protein sequence ID" value="CQR71013.1"/>
    <property type="molecule type" value="Genomic_DNA"/>
</dbReference>
<name>A0A0U1KVS8_9FIRM</name>
<feature type="domain" description="EamA" evidence="8">
    <location>
        <begin position="2"/>
        <end position="106"/>
    </location>
</feature>
<feature type="transmembrane region" description="Helical" evidence="7">
    <location>
        <begin position="6"/>
        <end position="22"/>
    </location>
</feature>
<dbReference type="GO" id="GO:0005886">
    <property type="term" value="C:plasma membrane"/>
    <property type="evidence" value="ECO:0007669"/>
    <property type="project" value="UniProtKB-SubCell"/>
</dbReference>
<feature type="transmembrane region" description="Helical" evidence="7">
    <location>
        <begin position="239"/>
        <end position="257"/>
    </location>
</feature>
<dbReference type="SUPFAM" id="SSF103481">
    <property type="entry name" value="Multidrug resistance efflux transporter EmrE"/>
    <property type="match status" value="2"/>
</dbReference>
<sequence>MTAVFLRFSGITFLLICLTLYQEGKKGIPNLVQWPSIIAMGAFGLFINNALQFIGLSYTSAVNCSLISATTPAMTASFTSFFMNAKLTGQQWLGVAASLFGVLLIISKGSLSAISSLNINYGDILIFFSQVSWAFYSIKGRSVMKTFSPIATTAWTGLVGTILFFLFAVWYGFDGEVNLNSYGWFSMIYMILGSGILAFCWWNQGIVAIGPNRTTIFTNIIPLSGMCFATFFLHESINWSQLTGAACIIIGICMTSLTSHWDFWHRH</sequence>
<dbReference type="Proteomes" id="UP000049855">
    <property type="component" value="Unassembled WGS sequence"/>
</dbReference>
<keyword evidence="6 7" id="KW-0472">Membrane</keyword>
<dbReference type="PANTHER" id="PTHR42920:SF15">
    <property type="entry name" value="MEMBRANE PROTEIN"/>
    <property type="match status" value="1"/>
</dbReference>
<protein>
    <submittedName>
        <fullName evidence="9">Permease of the drug/metabolite transporter (DMT) superfamily</fullName>
    </submittedName>
</protein>
<dbReference type="InterPro" id="IPR051258">
    <property type="entry name" value="Diverse_Substrate_Transporter"/>
</dbReference>
<evidence type="ECO:0000256" key="3">
    <source>
        <dbReference type="ARBA" id="ARBA00022475"/>
    </source>
</evidence>
<dbReference type="AlphaFoldDB" id="A0A0U1KVS8"/>
<feature type="transmembrane region" description="Helical" evidence="7">
    <location>
        <begin position="34"/>
        <end position="54"/>
    </location>
</feature>
<keyword evidence="4 7" id="KW-0812">Transmembrane</keyword>
<feature type="transmembrane region" description="Helical" evidence="7">
    <location>
        <begin position="92"/>
        <end position="113"/>
    </location>
</feature>
<comment type="similarity">
    <text evidence="2">Belongs to the EamA transporter family.</text>
</comment>
<accession>A0A0U1KVS8</accession>
<keyword evidence="5 7" id="KW-1133">Transmembrane helix</keyword>
<organism evidence="9 10">
    <name type="scientific">Sporomusa ovata</name>
    <dbReference type="NCBI Taxonomy" id="2378"/>
    <lineage>
        <taxon>Bacteria</taxon>
        <taxon>Bacillati</taxon>
        <taxon>Bacillota</taxon>
        <taxon>Negativicutes</taxon>
        <taxon>Selenomonadales</taxon>
        <taxon>Sporomusaceae</taxon>
        <taxon>Sporomusa</taxon>
    </lineage>
</organism>
<dbReference type="InterPro" id="IPR037185">
    <property type="entry name" value="EmrE-like"/>
</dbReference>
<evidence type="ECO:0000256" key="2">
    <source>
        <dbReference type="ARBA" id="ARBA00007362"/>
    </source>
</evidence>
<reference evidence="10" key="1">
    <citation type="submission" date="2015-03" db="EMBL/GenBank/DDBJ databases">
        <authorList>
            <person name="Nijsse Bart"/>
        </authorList>
    </citation>
    <scope>NUCLEOTIDE SEQUENCE [LARGE SCALE GENOMIC DNA]</scope>
</reference>